<dbReference type="Proteomes" id="UP000003332">
    <property type="component" value="Unassembled WGS sequence"/>
</dbReference>
<dbReference type="GO" id="GO:0005524">
    <property type="term" value="F:ATP binding"/>
    <property type="evidence" value="ECO:0007669"/>
    <property type="project" value="UniProtKB-UniRule"/>
</dbReference>
<evidence type="ECO:0000256" key="11">
    <source>
        <dbReference type="ARBA" id="ARBA00049285"/>
    </source>
</evidence>
<keyword evidence="5 12" id="KW-0436">Ligase</keyword>
<dbReference type="HOGENOM" id="CLU_035901_2_1_9"/>
<feature type="domain" description="Carbamoyl-phosphate synthase small subunit N-terminal" evidence="13">
    <location>
        <begin position="17"/>
        <end position="147"/>
    </location>
</feature>
<evidence type="ECO:0000256" key="4">
    <source>
        <dbReference type="ARBA" id="ARBA00022571"/>
    </source>
</evidence>
<keyword evidence="8 12" id="KW-0315">Glutamine amidotransferase</keyword>
<dbReference type="GO" id="GO:0004088">
    <property type="term" value="F:carbamoyl-phosphate synthase (glutamine-hydrolyzing) activity"/>
    <property type="evidence" value="ECO:0007669"/>
    <property type="project" value="UniProtKB-UniRule"/>
</dbReference>
<keyword evidence="6 12" id="KW-0547">Nucleotide-binding</keyword>
<dbReference type="HAMAP" id="MF_01209">
    <property type="entry name" value="CPSase_S_chain"/>
    <property type="match status" value="1"/>
</dbReference>
<evidence type="ECO:0000256" key="3">
    <source>
        <dbReference type="ARBA" id="ARBA00007800"/>
    </source>
</evidence>
<dbReference type="EC" id="6.3.5.5" evidence="12"/>
<feature type="active site" description="Nucleophile" evidence="12">
    <location>
        <position position="262"/>
    </location>
</feature>
<evidence type="ECO:0000313" key="15">
    <source>
        <dbReference type="Proteomes" id="UP000003332"/>
    </source>
</evidence>
<dbReference type="PRINTS" id="PR00099">
    <property type="entry name" value="CPSGATASE"/>
</dbReference>
<evidence type="ECO:0000256" key="7">
    <source>
        <dbReference type="ARBA" id="ARBA00022840"/>
    </source>
</evidence>
<dbReference type="UniPathway" id="UPA00070">
    <property type="reaction ID" value="UER00115"/>
</dbReference>
<dbReference type="Pfam" id="PF00117">
    <property type="entry name" value="GATase"/>
    <property type="match status" value="1"/>
</dbReference>
<feature type="binding site" evidence="12">
    <location>
        <position position="237"/>
    </location>
    <ligand>
        <name>L-glutamine</name>
        <dbReference type="ChEBI" id="CHEBI:58359"/>
    </ligand>
</feature>
<proteinExistence type="inferred from homology"/>
<dbReference type="GO" id="GO:0044205">
    <property type="term" value="P:'de novo' UMP biosynthetic process"/>
    <property type="evidence" value="ECO:0007669"/>
    <property type="project" value="UniProtKB-UniRule"/>
</dbReference>
<comment type="caution">
    <text evidence="14">The sequence shown here is derived from an EMBL/GenBank/DDBJ whole genome shotgun (WGS) entry which is preliminary data.</text>
</comment>
<comment type="pathway">
    <text evidence="2 12">Amino-acid biosynthesis; L-arginine biosynthesis; carbamoyl phosphate from bicarbonate: step 1/1.</text>
</comment>
<dbReference type="GO" id="GO:0006526">
    <property type="term" value="P:L-arginine biosynthetic process"/>
    <property type="evidence" value="ECO:0007669"/>
    <property type="project" value="UniProtKB-UniRule"/>
</dbReference>
<feature type="binding site" evidence="12">
    <location>
        <position position="263"/>
    </location>
    <ligand>
        <name>L-glutamine</name>
        <dbReference type="ChEBI" id="CHEBI:58359"/>
    </ligand>
</feature>
<dbReference type="SMART" id="SM01097">
    <property type="entry name" value="CPSase_sm_chain"/>
    <property type="match status" value="1"/>
</dbReference>
<evidence type="ECO:0000256" key="12">
    <source>
        <dbReference type="HAMAP-Rule" id="MF_01209"/>
    </source>
</evidence>
<dbReference type="GO" id="GO:0004359">
    <property type="term" value="F:glutaminase activity"/>
    <property type="evidence" value="ECO:0007669"/>
    <property type="project" value="RHEA"/>
</dbReference>
<dbReference type="PROSITE" id="PS51273">
    <property type="entry name" value="GATASE_TYPE_1"/>
    <property type="match status" value="1"/>
</dbReference>
<evidence type="ECO:0000256" key="8">
    <source>
        <dbReference type="ARBA" id="ARBA00022962"/>
    </source>
</evidence>
<evidence type="ECO:0000256" key="1">
    <source>
        <dbReference type="ARBA" id="ARBA00004812"/>
    </source>
</evidence>
<dbReference type="InterPro" id="IPR002474">
    <property type="entry name" value="CarbamoylP_synth_ssu_N"/>
</dbReference>
<dbReference type="NCBIfam" id="NF009475">
    <property type="entry name" value="PRK12838.1"/>
    <property type="match status" value="1"/>
</dbReference>
<dbReference type="InterPro" id="IPR006274">
    <property type="entry name" value="CarbamoylP_synth_ssu"/>
</dbReference>
<feature type="binding site" evidence="12">
    <location>
        <position position="235"/>
    </location>
    <ligand>
        <name>L-glutamine</name>
        <dbReference type="ChEBI" id="CHEBI:58359"/>
    </ligand>
</feature>
<evidence type="ECO:0000256" key="2">
    <source>
        <dbReference type="ARBA" id="ARBA00005077"/>
    </source>
</evidence>
<feature type="active site" evidence="12">
    <location>
        <position position="346"/>
    </location>
</feature>
<protein>
    <recommendedName>
        <fullName evidence="12">Carbamoyl phosphate synthase small chain</fullName>
        <ecNumber evidence="12">6.3.5.5</ecNumber>
    </recommendedName>
    <alternativeName>
        <fullName evidence="12">Carbamoyl phosphate synthetase glutamine chain</fullName>
    </alternativeName>
</protein>
<sequence length="373" mass="41609">MWMVVGGLHLRQEGTMAKRLLILENGMIFEGEAFGADLFVTGEIVFNTGMTGYQESITDQSYNGQILTFTYPLVGNYGVNRDDYESILPTCKGVVVYEYARRASNWRQQLSLDEFLKIKKIPGISGIDTRALTKIIRQHGTMRATIANADDSIEHLQDQLQATVLPTDNIKQVSTKQSYPAPGTGRSVVLVDFGLKHSILRELAKRNCSVTVVPYDTRAEEILQLNPDGVMLSNGPGNPEDVPEALDMIRGVQGKIPIFGICMGHQLFSMANGAKTHKMKFGHRGFNHAVREIATGRVDFTSQNHGYAVSREDLPECLIVTHEEINDKSVEGVRHRDYPAFSVQFHPDAAPGPHDADYLFDEFMEMMDAHQAY</sequence>
<feature type="region of interest" description="CPSase" evidence="12">
    <location>
        <begin position="1"/>
        <end position="186"/>
    </location>
</feature>
<dbReference type="InterPro" id="IPR029062">
    <property type="entry name" value="Class_I_gatase-like"/>
</dbReference>
<comment type="subunit">
    <text evidence="12">Composed of two chains; the small (or glutamine) chain promotes the hydrolysis of glutamine to ammonia, which is used by the large (or ammonia) chain to synthesize carbamoyl phosphate. Tetramer of heterodimers (alpha,beta)4.</text>
</comment>
<dbReference type="InterPro" id="IPR035686">
    <property type="entry name" value="CPSase_GATase1"/>
</dbReference>
<gene>
    <name evidence="12 14" type="primary">carA</name>
    <name evidence="14" type="ORF">HMPREF9381_1147</name>
</gene>
<organism evidence="14 15">
    <name type="scientific">Streptococcus sanguinis SK72</name>
    <dbReference type="NCBI Taxonomy" id="888809"/>
    <lineage>
        <taxon>Bacteria</taxon>
        <taxon>Bacillati</taxon>
        <taxon>Bacillota</taxon>
        <taxon>Bacilli</taxon>
        <taxon>Lactobacillales</taxon>
        <taxon>Streptococcaceae</taxon>
        <taxon>Streptococcus</taxon>
    </lineage>
</organism>
<evidence type="ECO:0000313" key="14">
    <source>
        <dbReference type="EMBL" id="EGD29634.1"/>
    </source>
</evidence>
<comment type="catalytic activity">
    <reaction evidence="11 12">
        <text>L-glutamine + H2O = L-glutamate + NH4(+)</text>
        <dbReference type="Rhea" id="RHEA:15889"/>
        <dbReference type="ChEBI" id="CHEBI:15377"/>
        <dbReference type="ChEBI" id="CHEBI:28938"/>
        <dbReference type="ChEBI" id="CHEBI:29985"/>
        <dbReference type="ChEBI" id="CHEBI:58359"/>
    </reaction>
</comment>
<comment type="similarity">
    <text evidence="3 12">Belongs to the CarA family.</text>
</comment>
<comment type="function">
    <text evidence="12">Small subunit of the glutamine-dependent carbamoyl phosphate synthetase (CPSase). CPSase catalyzes the formation of carbamoyl phosphate from the ammonia moiety of glutamine, carbonate, and phosphate donated by ATP, constituting the first step of 2 biosynthetic pathways, one leading to arginine and/or urea and the other to pyrimidine nucleotides. The small subunit (glutamine amidotransferase) binds and cleaves glutamine to supply the large subunit with the substrate ammonia.</text>
</comment>
<keyword evidence="9 12" id="KW-0665">Pyrimidine biosynthesis</keyword>
<dbReference type="PANTHER" id="PTHR43418">
    <property type="entry name" value="MULTIFUNCTIONAL TRYPTOPHAN BIOSYNTHESIS PROTEIN-RELATED"/>
    <property type="match status" value="1"/>
</dbReference>
<dbReference type="EMBL" id="AEXV01000007">
    <property type="protein sequence ID" value="EGD29634.1"/>
    <property type="molecule type" value="Genomic_DNA"/>
</dbReference>
<reference evidence="14 15" key="1">
    <citation type="submission" date="2011-02" db="EMBL/GenBank/DDBJ databases">
        <authorList>
            <person name="Muzny D."/>
            <person name="Qin X."/>
            <person name="Deng J."/>
            <person name="Jiang H."/>
            <person name="Liu Y."/>
            <person name="Qu J."/>
            <person name="Song X.-Z."/>
            <person name="Zhang L."/>
            <person name="Thornton R."/>
            <person name="Coyle M."/>
            <person name="Francisco L."/>
            <person name="Jackson L."/>
            <person name="Javaid M."/>
            <person name="Korchina V."/>
            <person name="Kovar C."/>
            <person name="Mata R."/>
            <person name="Mathew T."/>
            <person name="Ngo R."/>
            <person name="Nguyen L."/>
            <person name="Nguyen N."/>
            <person name="Okwuonu G."/>
            <person name="Ongeri F."/>
            <person name="Pham C."/>
            <person name="Simmons D."/>
            <person name="Wilczek-Boney K."/>
            <person name="Hale W."/>
            <person name="Jakkamsetti A."/>
            <person name="Pham P."/>
            <person name="Ruth R."/>
            <person name="San Lucas F."/>
            <person name="Warren J."/>
            <person name="Zhang J."/>
            <person name="Zhao Z."/>
            <person name="Zhou C."/>
            <person name="Zhu D."/>
            <person name="Lee S."/>
            <person name="Bess C."/>
            <person name="Blankenburg K."/>
            <person name="Forbes L."/>
            <person name="Fu Q."/>
            <person name="Gubbala S."/>
            <person name="Hirani K."/>
            <person name="Jayaseelan J.C."/>
            <person name="Lara F."/>
            <person name="Munidasa M."/>
            <person name="Palculict T."/>
            <person name="Patil S."/>
            <person name="Pu L.-L."/>
            <person name="Saada N."/>
            <person name="Tang L."/>
            <person name="Weissenberger G."/>
            <person name="Zhu Y."/>
            <person name="Hemphill L."/>
            <person name="Shang Y."/>
            <person name="Youmans B."/>
            <person name="Ayvaz T."/>
            <person name="Ross M."/>
            <person name="Santibanez J."/>
            <person name="Aqrawi P."/>
            <person name="Gross S."/>
            <person name="Joshi V."/>
            <person name="Fowler G."/>
            <person name="Nazareth L."/>
            <person name="Reid J."/>
            <person name="Worley K."/>
            <person name="Petrosino J."/>
            <person name="Highlander S."/>
            <person name="Gibbs R."/>
        </authorList>
    </citation>
    <scope>NUCLEOTIDE SEQUENCE [LARGE SCALE GENOMIC DNA]</scope>
    <source>
        <strain evidence="14 15">SK72</strain>
    </source>
</reference>
<dbReference type="InterPro" id="IPR036480">
    <property type="entry name" value="CarbP_synth_ssu_N_sf"/>
</dbReference>
<dbReference type="SUPFAM" id="SSF52317">
    <property type="entry name" value="Class I glutamine amidotransferase-like"/>
    <property type="match status" value="1"/>
</dbReference>
<feature type="binding site" evidence="12">
    <location>
        <position position="266"/>
    </location>
    <ligand>
        <name>L-glutamine</name>
        <dbReference type="ChEBI" id="CHEBI:58359"/>
    </ligand>
</feature>
<dbReference type="GO" id="GO:0006207">
    <property type="term" value="P:'de novo' pyrimidine nucleobase biosynthetic process"/>
    <property type="evidence" value="ECO:0007669"/>
    <property type="project" value="InterPro"/>
</dbReference>
<evidence type="ECO:0000256" key="6">
    <source>
        <dbReference type="ARBA" id="ARBA00022741"/>
    </source>
</evidence>
<feature type="binding site" evidence="12">
    <location>
        <position position="61"/>
    </location>
    <ligand>
        <name>L-glutamine</name>
        <dbReference type="ChEBI" id="CHEBI:58359"/>
    </ligand>
</feature>
<evidence type="ECO:0000256" key="5">
    <source>
        <dbReference type="ARBA" id="ARBA00022598"/>
    </source>
</evidence>
<dbReference type="Gene3D" id="3.40.50.880">
    <property type="match status" value="1"/>
</dbReference>
<name>F0I1A6_STRSA</name>
<evidence type="ECO:0000259" key="13">
    <source>
        <dbReference type="SMART" id="SM01097"/>
    </source>
</evidence>
<keyword evidence="4 12" id="KW-0055">Arginine biosynthesis</keyword>
<dbReference type="FunFam" id="3.50.30.20:FF:000001">
    <property type="entry name" value="Carbamoyl-phosphate synthase small chain"/>
    <property type="match status" value="1"/>
</dbReference>
<feature type="binding site" evidence="12">
    <location>
        <position position="307"/>
    </location>
    <ligand>
        <name>L-glutamine</name>
        <dbReference type="ChEBI" id="CHEBI:58359"/>
    </ligand>
</feature>
<dbReference type="AlphaFoldDB" id="F0I1A6"/>
<comment type="pathway">
    <text evidence="1 12">Pyrimidine metabolism; UMP biosynthesis via de novo pathway; (S)-dihydroorotate from bicarbonate: step 1/3.</text>
</comment>
<keyword evidence="12" id="KW-0028">Amino-acid biosynthesis</keyword>
<keyword evidence="7 12" id="KW-0067">ATP-binding</keyword>
<dbReference type="SUPFAM" id="SSF52021">
    <property type="entry name" value="Carbamoyl phosphate synthetase, small subunit N-terminal domain"/>
    <property type="match status" value="1"/>
</dbReference>
<dbReference type="NCBIfam" id="TIGR01368">
    <property type="entry name" value="CPSaseIIsmall"/>
    <property type="match status" value="1"/>
</dbReference>
<feature type="binding site" evidence="12">
    <location>
        <position position="306"/>
    </location>
    <ligand>
        <name>L-glutamine</name>
        <dbReference type="ChEBI" id="CHEBI:58359"/>
    </ligand>
</feature>
<dbReference type="InterPro" id="IPR017926">
    <property type="entry name" value="GATASE"/>
</dbReference>
<dbReference type="UniPathway" id="UPA00068">
    <property type="reaction ID" value="UER00171"/>
</dbReference>
<comment type="catalytic activity">
    <reaction evidence="10 12">
        <text>hydrogencarbonate + L-glutamine + 2 ATP + H2O = carbamoyl phosphate + L-glutamate + 2 ADP + phosphate + 2 H(+)</text>
        <dbReference type="Rhea" id="RHEA:18633"/>
        <dbReference type="ChEBI" id="CHEBI:15377"/>
        <dbReference type="ChEBI" id="CHEBI:15378"/>
        <dbReference type="ChEBI" id="CHEBI:17544"/>
        <dbReference type="ChEBI" id="CHEBI:29985"/>
        <dbReference type="ChEBI" id="CHEBI:30616"/>
        <dbReference type="ChEBI" id="CHEBI:43474"/>
        <dbReference type="ChEBI" id="CHEBI:58228"/>
        <dbReference type="ChEBI" id="CHEBI:58359"/>
        <dbReference type="ChEBI" id="CHEBI:456216"/>
        <dbReference type="EC" id="6.3.5.5"/>
    </reaction>
</comment>
<feature type="active site" evidence="12">
    <location>
        <position position="348"/>
    </location>
</feature>
<dbReference type="CDD" id="cd01744">
    <property type="entry name" value="GATase1_CPSase"/>
    <property type="match status" value="1"/>
</dbReference>
<feature type="binding site" evidence="12">
    <location>
        <position position="304"/>
    </location>
    <ligand>
        <name>L-glutamine</name>
        <dbReference type="ChEBI" id="CHEBI:58359"/>
    </ligand>
</feature>
<evidence type="ECO:0000256" key="10">
    <source>
        <dbReference type="ARBA" id="ARBA00048816"/>
    </source>
</evidence>
<dbReference type="FunFam" id="3.40.50.880:FF:000029">
    <property type="entry name" value="Carbamoyl-phosphate synthase small chain"/>
    <property type="match status" value="1"/>
</dbReference>
<dbReference type="PRINTS" id="PR00097">
    <property type="entry name" value="ANTSNTHASEII"/>
</dbReference>
<accession>F0I1A6</accession>
<dbReference type="Pfam" id="PF00988">
    <property type="entry name" value="CPSase_sm_chain"/>
    <property type="match status" value="1"/>
</dbReference>
<evidence type="ECO:0000256" key="9">
    <source>
        <dbReference type="ARBA" id="ARBA00022975"/>
    </source>
</evidence>
<dbReference type="PATRIC" id="fig|888809.3.peg.1125"/>
<dbReference type="GO" id="GO:0006541">
    <property type="term" value="P:glutamine metabolic process"/>
    <property type="evidence" value="ECO:0007669"/>
    <property type="project" value="InterPro"/>
</dbReference>
<dbReference type="PANTHER" id="PTHR43418:SF7">
    <property type="entry name" value="CARBAMOYL-PHOSPHATE SYNTHASE SMALL CHAIN"/>
    <property type="match status" value="1"/>
</dbReference>
<dbReference type="InterPro" id="IPR050472">
    <property type="entry name" value="Anth_synth/Amidotransfase"/>
</dbReference>
<dbReference type="Gene3D" id="3.50.30.20">
    <property type="entry name" value="Carbamoyl-phosphate synthase small subunit, N-terminal domain"/>
    <property type="match status" value="1"/>
</dbReference>
<dbReference type="PRINTS" id="PR00096">
    <property type="entry name" value="GATASE"/>
</dbReference>